<dbReference type="EMBL" id="PQIB02000009">
    <property type="protein sequence ID" value="RLM99903.1"/>
    <property type="molecule type" value="Genomic_DNA"/>
</dbReference>
<dbReference type="AlphaFoldDB" id="A0A3L6RBA4"/>
<feature type="region of interest" description="Disordered" evidence="1">
    <location>
        <begin position="178"/>
        <end position="246"/>
    </location>
</feature>
<feature type="compositionally biased region" description="Basic and acidic residues" evidence="1">
    <location>
        <begin position="183"/>
        <end position="207"/>
    </location>
</feature>
<dbReference type="Proteomes" id="UP000275267">
    <property type="component" value="Unassembled WGS sequence"/>
</dbReference>
<keyword evidence="3" id="KW-1185">Reference proteome</keyword>
<dbReference type="OrthoDB" id="10558957at2759"/>
<organism evidence="2 3">
    <name type="scientific">Panicum miliaceum</name>
    <name type="common">Proso millet</name>
    <name type="synonym">Broomcorn millet</name>
    <dbReference type="NCBI Taxonomy" id="4540"/>
    <lineage>
        <taxon>Eukaryota</taxon>
        <taxon>Viridiplantae</taxon>
        <taxon>Streptophyta</taxon>
        <taxon>Embryophyta</taxon>
        <taxon>Tracheophyta</taxon>
        <taxon>Spermatophyta</taxon>
        <taxon>Magnoliopsida</taxon>
        <taxon>Liliopsida</taxon>
        <taxon>Poales</taxon>
        <taxon>Poaceae</taxon>
        <taxon>PACMAD clade</taxon>
        <taxon>Panicoideae</taxon>
        <taxon>Panicodae</taxon>
        <taxon>Paniceae</taxon>
        <taxon>Panicinae</taxon>
        <taxon>Panicum</taxon>
        <taxon>Panicum sect. Panicum</taxon>
    </lineage>
</organism>
<accession>A0A3L6RBA4</accession>
<evidence type="ECO:0000313" key="2">
    <source>
        <dbReference type="EMBL" id="RLM99903.1"/>
    </source>
</evidence>
<comment type="caution">
    <text evidence="2">The sequence shown here is derived from an EMBL/GenBank/DDBJ whole genome shotgun (WGS) entry which is preliminary data.</text>
</comment>
<feature type="compositionally biased region" description="Basic and acidic residues" evidence="1">
    <location>
        <begin position="217"/>
        <end position="228"/>
    </location>
</feature>
<name>A0A3L6RBA4_PANMI</name>
<sequence>MQRLCPNAETKIAQMPKLDRRSDISDVKMNQDKLQDIRTNSVNPIGLGTLLPPHPGHHKPFGCRAVGIAILTAVELLAGLKLLETKMSRRCDLLGHLQPAASIFLSGASPPFCRGRACRPAREPFSGFSVSKVQNQMKGHEKGIREGKGRRFGGRQRWIWCSIWRRAAGFDARFGGGAGFGGRAERRTERARGRRRAGAERARERTRGSRTSPPELSAKRSERRRVEAPRAQAAGGAGDPTMKRKEPQCEFRRVPCGLVTVPVPFHHHETLSLSVYLSFLSNSLATWSN</sequence>
<proteinExistence type="predicted"/>
<gene>
    <name evidence="2" type="ORF">C2845_PM06G27670</name>
</gene>
<reference evidence="3" key="1">
    <citation type="journal article" date="2019" name="Nat. Commun.">
        <title>The genome of broomcorn millet.</title>
        <authorList>
            <person name="Zou C."/>
            <person name="Miki D."/>
            <person name="Li D."/>
            <person name="Tang Q."/>
            <person name="Xiao L."/>
            <person name="Rajput S."/>
            <person name="Deng P."/>
            <person name="Jia W."/>
            <person name="Huang R."/>
            <person name="Zhang M."/>
            <person name="Sun Y."/>
            <person name="Hu J."/>
            <person name="Fu X."/>
            <person name="Schnable P.S."/>
            <person name="Li F."/>
            <person name="Zhang H."/>
            <person name="Feng B."/>
            <person name="Zhu X."/>
            <person name="Liu R."/>
            <person name="Schnable J.C."/>
            <person name="Zhu J.-K."/>
            <person name="Zhang H."/>
        </authorList>
    </citation>
    <scope>NUCLEOTIDE SEQUENCE [LARGE SCALE GENOMIC DNA]</scope>
</reference>
<evidence type="ECO:0000313" key="3">
    <source>
        <dbReference type="Proteomes" id="UP000275267"/>
    </source>
</evidence>
<evidence type="ECO:0000256" key="1">
    <source>
        <dbReference type="SAM" id="MobiDB-lite"/>
    </source>
</evidence>
<protein>
    <submittedName>
        <fullName evidence="2">Uncharacterized protein</fullName>
    </submittedName>
</protein>